<keyword evidence="2" id="KW-1185">Reference proteome</keyword>
<name>A0ABP6AAD9_9ACTN</name>
<dbReference type="RefSeq" id="WP_344386180.1">
    <property type="nucleotide sequence ID" value="NZ_BAAATA010000060.1"/>
</dbReference>
<sequence length="157" mass="17064">MTVVEPHRVGTLRVPSGLLAVSGPDIDHGDGPHITVPVPPGEYVLDEALVRFSYHCEWRDAEVTTTEPMAVRLLVSETPAATWEMALGPDDDPRLFIEQRIAGFDTDGATGCFADAGAGEPLIALLERELIRGESDLDGYEDIDDGFLKIVTRMGPY</sequence>
<evidence type="ECO:0000313" key="1">
    <source>
        <dbReference type="EMBL" id="GAA2511697.1"/>
    </source>
</evidence>
<accession>A0ABP6AAD9</accession>
<dbReference type="InterPro" id="IPR025335">
    <property type="entry name" value="DUF4241"/>
</dbReference>
<proteinExistence type="predicted"/>
<protein>
    <submittedName>
        <fullName evidence="1">Uncharacterized protein</fullName>
    </submittedName>
</protein>
<comment type="caution">
    <text evidence="1">The sequence shown here is derived from an EMBL/GenBank/DDBJ whole genome shotgun (WGS) entry which is preliminary data.</text>
</comment>
<organism evidence="1 2">
    <name type="scientific">Streptomyces thermolineatus</name>
    <dbReference type="NCBI Taxonomy" id="44033"/>
    <lineage>
        <taxon>Bacteria</taxon>
        <taxon>Bacillati</taxon>
        <taxon>Actinomycetota</taxon>
        <taxon>Actinomycetes</taxon>
        <taxon>Kitasatosporales</taxon>
        <taxon>Streptomycetaceae</taxon>
        <taxon>Streptomyces</taxon>
    </lineage>
</organism>
<evidence type="ECO:0000313" key="2">
    <source>
        <dbReference type="Proteomes" id="UP001501358"/>
    </source>
</evidence>
<gene>
    <name evidence="1" type="ORF">GCM10010406_54890</name>
</gene>
<dbReference type="Proteomes" id="UP001501358">
    <property type="component" value="Unassembled WGS sequence"/>
</dbReference>
<reference evidence="2" key="1">
    <citation type="journal article" date="2019" name="Int. J. Syst. Evol. Microbiol.">
        <title>The Global Catalogue of Microorganisms (GCM) 10K type strain sequencing project: providing services to taxonomists for standard genome sequencing and annotation.</title>
        <authorList>
            <consortium name="The Broad Institute Genomics Platform"/>
            <consortium name="The Broad Institute Genome Sequencing Center for Infectious Disease"/>
            <person name="Wu L."/>
            <person name="Ma J."/>
        </authorList>
    </citation>
    <scope>NUCLEOTIDE SEQUENCE [LARGE SCALE GENOMIC DNA]</scope>
    <source>
        <strain evidence="2">JCM 6307</strain>
    </source>
</reference>
<dbReference type="EMBL" id="BAAATA010000060">
    <property type="protein sequence ID" value="GAA2511697.1"/>
    <property type="molecule type" value="Genomic_DNA"/>
</dbReference>
<dbReference type="Pfam" id="PF14025">
    <property type="entry name" value="DUF4241"/>
    <property type="match status" value="1"/>
</dbReference>